<dbReference type="GO" id="GO:0051287">
    <property type="term" value="F:NAD binding"/>
    <property type="evidence" value="ECO:0007669"/>
    <property type="project" value="InterPro"/>
</dbReference>
<dbReference type="GO" id="GO:0000271">
    <property type="term" value="P:polysaccharide biosynthetic process"/>
    <property type="evidence" value="ECO:0007669"/>
    <property type="project" value="InterPro"/>
</dbReference>
<evidence type="ECO:0000256" key="3">
    <source>
        <dbReference type="ARBA" id="ARBA00012954"/>
    </source>
</evidence>
<gene>
    <name evidence="13" type="ORF">P8935_00130</name>
</gene>
<dbReference type="EMBL" id="CP121196">
    <property type="protein sequence ID" value="XBH17755.1"/>
    <property type="molecule type" value="Genomic_DNA"/>
</dbReference>
<feature type="binding site" evidence="11">
    <location>
        <position position="127"/>
    </location>
    <ligand>
        <name>NAD(+)</name>
        <dbReference type="ChEBI" id="CHEBI:57540"/>
    </ligand>
</feature>
<feature type="domain" description="UDP-glucose/GDP-mannose dehydrogenase C-terminal" evidence="12">
    <location>
        <begin position="339"/>
        <end position="443"/>
    </location>
</feature>
<evidence type="ECO:0000313" key="13">
    <source>
        <dbReference type="EMBL" id="XBH17755.1"/>
    </source>
</evidence>
<evidence type="ECO:0000256" key="9">
    <source>
        <dbReference type="PIRSR" id="PIRSR500134-1"/>
    </source>
</evidence>
<feature type="binding site" evidence="10">
    <location>
        <position position="346"/>
    </location>
    <ligand>
        <name>substrate</name>
    </ligand>
</feature>
<dbReference type="Gene3D" id="3.40.50.720">
    <property type="entry name" value="NAD(P)-binding Rossmann-like Domain"/>
    <property type="match status" value="2"/>
</dbReference>
<keyword evidence="5 8" id="KW-0560">Oxidoreductase</keyword>
<dbReference type="PIRSF" id="PIRSF500134">
    <property type="entry name" value="UDPglc_DH_bac"/>
    <property type="match status" value="1"/>
</dbReference>
<feature type="binding site" evidence="10">
    <location>
        <begin position="275"/>
        <end position="279"/>
    </location>
    <ligand>
        <name>substrate</name>
    </ligand>
</feature>
<evidence type="ECO:0000256" key="6">
    <source>
        <dbReference type="ARBA" id="ARBA00023027"/>
    </source>
</evidence>
<comment type="pathway">
    <text evidence="1">Nucleotide-sugar biosynthesis; UDP-alpha-D-glucuronate biosynthesis; UDP-alpha-D-glucuronate from UDP-alpha-D-glucose: step 1/1.</text>
</comment>
<dbReference type="InterPro" id="IPR008927">
    <property type="entry name" value="6-PGluconate_DH-like_C_sf"/>
</dbReference>
<name>A0AAU7DJE3_9BACT</name>
<feature type="active site" description="Nucleophile" evidence="9">
    <location>
        <position position="286"/>
    </location>
</feature>
<dbReference type="SMART" id="SM00984">
    <property type="entry name" value="UDPG_MGDP_dh_C"/>
    <property type="match status" value="1"/>
</dbReference>
<keyword evidence="6 8" id="KW-0520">NAD</keyword>
<feature type="binding site" evidence="11">
    <location>
        <position position="161"/>
    </location>
    <ligand>
        <name>NAD(+)</name>
        <dbReference type="ChEBI" id="CHEBI:57540"/>
    </ligand>
</feature>
<dbReference type="SUPFAM" id="SSF51735">
    <property type="entry name" value="NAD(P)-binding Rossmann-fold domains"/>
    <property type="match status" value="1"/>
</dbReference>
<dbReference type="Gene3D" id="1.20.5.100">
    <property type="entry name" value="Cytochrome c1, transmembrane anchor, C-terminal"/>
    <property type="match status" value="1"/>
</dbReference>
<dbReference type="InterPro" id="IPR014027">
    <property type="entry name" value="UDP-Glc/GDP-Man_DH_C"/>
</dbReference>
<feature type="binding site" evidence="11">
    <location>
        <position position="42"/>
    </location>
    <ligand>
        <name>NAD(+)</name>
        <dbReference type="ChEBI" id="CHEBI:57540"/>
    </ligand>
</feature>
<sequence length="482" mass="52364">MVEKNESVTIAVVGSGYVGLVAAACFAEIGHRVVCVDNDESKVRMLHDGGVPIHEEHLPELLSRHRGKTLEFTSDLRAATQSAQAIFIAVGTPQSQTGSADLSYVDAVASEIARSMDSYKVIVEKSTVPVYTNEWIRRVIERNGVPKDLFDVTSNPEFLREGTAVVDFLHADRIVIGAATETAADLLKKIYLPLTSGSYYNVVGSVPGPRTNVDPPPILHTSTKAAEIIKHASNALLATKISFINVVANICEAAGADVEEVARGIGMDTRIGPKFLRAGVGYGGSCFPKDVAAFRHVAEQVGVDFGLLHEVEKINEEQKQRFFQKIRSALWTFRAKKIGVLGLAFKGGTDDVRESPALDIVKKLLSEGCVICAHDPAAAGRCKEVIPEGPTMRYVDDPYAAAQDADALLILNDWQEFAELDLAKLHYTLRYPIVIDGRNLYDPTTMTNAGFTYLSVGRPGLTQPLDPVSAFFLPRRRDGAKA</sequence>
<dbReference type="InterPro" id="IPR014026">
    <property type="entry name" value="UDP-Glc/GDP-Man_DH_dimer"/>
</dbReference>
<feature type="binding site" evidence="11">
    <location>
        <position position="92"/>
    </location>
    <ligand>
        <name>NAD(+)</name>
        <dbReference type="ChEBI" id="CHEBI:57540"/>
    </ligand>
</feature>
<evidence type="ECO:0000256" key="1">
    <source>
        <dbReference type="ARBA" id="ARBA00004701"/>
    </source>
</evidence>
<reference evidence="13" key="1">
    <citation type="submission" date="2023-03" db="EMBL/GenBank/DDBJ databases">
        <title>Edaphobacter sp.</title>
        <authorList>
            <person name="Huber K.J."/>
            <person name="Papendorf J."/>
            <person name="Pilke C."/>
            <person name="Bunk B."/>
            <person name="Sproeer C."/>
            <person name="Pester M."/>
        </authorList>
    </citation>
    <scope>NUCLEOTIDE SEQUENCE</scope>
    <source>
        <strain evidence="13">DSM 110680</strain>
    </source>
</reference>
<dbReference type="SUPFAM" id="SSF48179">
    <property type="entry name" value="6-phosphogluconate dehydrogenase C-terminal domain-like"/>
    <property type="match status" value="1"/>
</dbReference>
<feature type="binding site" evidence="10">
    <location>
        <begin position="158"/>
        <end position="161"/>
    </location>
    <ligand>
        <name>substrate</name>
    </ligand>
</feature>
<feature type="binding site" evidence="11">
    <location>
        <position position="353"/>
    </location>
    <ligand>
        <name>NAD(+)</name>
        <dbReference type="ChEBI" id="CHEBI:57540"/>
    </ligand>
</feature>
<evidence type="ECO:0000256" key="4">
    <source>
        <dbReference type="ARBA" id="ARBA00015132"/>
    </source>
</evidence>
<evidence type="ECO:0000259" key="12">
    <source>
        <dbReference type="SMART" id="SM00984"/>
    </source>
</evidence>
<evidence type="ECO:0000256" key="2">
    <source>
        <dbReference type="ARBA" id="ARBA00006601"/>
    </source>
</evidence>
<organism evidence="13">
    <name type="scientific">Telmatobacter sp. DSM 110680</name>
    <dbReference type="NCBI Taxonomy" id="3036704"/>
    <lineage>
        <taxon>Bacteria</taxon>
        <taxon>Pseudomonadati</taxon>
        <taxon>Acidobacteriota</taxon>
        <taxon>Terriglobia</taxon>
        <taxon>Terriglobales</taxon>
        <taxon>Acidobacteriaceae</taxon>
        <taxon>Telmatobacter</taxon>
    </lineage>
</organism>
<dbReference type="GO" id="GO:0003979">
    <property type="term" value="F:UDP-glucose 6-dehydrogenase activity"/>
    <property type="evidence" value="ECO:0007669"/>
    <property type="project" value="UniProtKB-EC"/>
</dbReference>
<feature type="binding site" evidence="11">
    <location>
        <position position="37"/>
    </location>
    <ligand>
        <name>NAD(+)</name>
        <dbReference type="ChEBI" id="CHEBI:57540"/>
    </ligand>
</feature>
<dbReference type="SUPFAM" id="SSF52413">
    <property type="entry name" value="UDP-glucose/GDP-mannose dehydrogenase C-terminal domain"/>
    <property type="match status" value="1"/>
</dbReference>
<evidence type="ECO:0000256" key="10">
    <source>
        <dbReference type="PIRSR" id="PIRSR500134-2"/>
    </source>
</evidence>
<evidence type="ECO:0000256" key="7">
    <source>
        <dbReference type="ARBA" id="ARBA00047473"/>
    </source>
</evidence>
<dbReference type="InterPro" id="IPR017476">
    <property type="entry name" value="UDP-Glc/GDP-Man"/>
</dbReference>
<dbReference type="InterPro" id="IPR001732">
    <property type="entry name" value="UDP-Glc/GDP-Man_DH_N"/>
</dbReference>
<protein>
    <recommendedName>
        <fullName evidence="4 8">UDP-glucose 6-dehydrogenase</fullName>
        <ecNumber evidence="3 8">1.1.1.22</ecNumber>
    </recommendedName>
</protein>
<dbReference type="PIRSF" id="PIRSF000124">
    <property type="entry name" value="UDPglc_GDPman_dh"/>
    <property type="match status" value="1"/>
</dbReference>
<accession>A0AAU7DJE3</accession>
<dbReference type="Pfam" id="PF03720">
    <property type="entry name" value="UDPG_MGDP_dh_C"/>
    <property type="match status" value="1"/>
</dbReference>
<dbReference type="EC" id="1.1.1.22" evidence="3 8"/>
<dbReference type="PROSITE" id="PS51257">
    <property type="entry name" value="PROKAR_LIPOPROTEIN"/>
    <property type="match status" value="1"/>
</dbReference>
<dbReference type="Pfam" id="PF00984">
    <property type="entry name" value="UDPG_MGDP_dh"/>
    <property type="match status" value="1"/>
</dbReference>
<evidence type="ECO:0000256" key="5">
    <source>
        <dbReference type="ARBA" id="ARBA00023002"/>
    </source>
</evidence>
<proteinExistence type="inferred from homology"/>
<feature type="binding site" evidence="11">
    <location>
        <position position="289"/>
    </location>
    <ligand>
        <name>NAD(+)</name>
        <dbReference type="ChEBI" id="CHEBI:57540"/>
    </ligand>
</feature>
<dbReference type="AlphaFoldDB" id="A0AAU7DJE3"/>
<dbReference type="InterPro" id="IPR028357">
    <property type="entry name" value="UDPglc_DH_bac"/>
</dbReference>
<comment type="catalytic activity">
    <reaction evidence="7 8">
        <text>UDP-alpha-D-glucose + 2 NAD(+) + H2O = UDP-alpha-D-glucuronate + 2 NADH + 3 H(+)</text>
        <dbReference type="Rhea" id="RHEA:23596"/>
        <dbReference type="ChEBI" id="CHEBI:15377"/>
        <dbReference type="ChEBI" id="CHEBI:15378"/>
        <dbReference type="ChEBI" id="CHEBI:57540"/>
        <dbReference type="ChEBI" id="CHEBI:57945"/>
        <dbReference type="ChEBI" id="CHEBI:58052"/>
        <dbReference type="ChEBI" id="CHEBI:58885"/>
        <dbReference type="EC" id="1.1.1.22"/>
    </reaction>
</comment>
<feature type="binding site" evidence="10">
    <location>
        <position position="283"/>
    </location>
    <ligand>
        <name>substrate</name>
    </ligand>
</feature>
<dbReference type="InterPro" id="IPR036220">
    <property type="entry name" value="UDP-Glc/GDP-Man_DH_C_sf"/>
</dbReference>
<dbReference type="PANTHER" id="PTHR43750">
    <property type="entry name" value="UDP-GLUCOSE 6-DEHYDROGENASE TUAD"/>
    <property type="match status" value="1"/>
</dbReference>
<comment type="similarity">
    <text evidence="2 8">Belongs to the UDP-glucose/GDP-mannose dehydrogenase family.</text>
</comment>
<dbReference type="RefSeq" id="WP_348262980.1">
    <property type="nucleotide sequence ID" value="NZ_CP121196.1"/>
</dbReference>
<dbReference type="InterPro" id="IPR036291">
    <property type="entry name" value="NAD(P)-bd_dom_sf"/>
</dbReference>
<evidence type="ECO:0000256" key="11">
    <source>
        <dbReference type="PIRSR" id="PIRSR500134-3"/>
    </source>
</evidence>
<dbReference type="Pfam" id="PF03721">
    <property type="entry name" value="UDPG_MGDP_dh_N"/>
    <property type="match status" value="1"/>
</dbReference>
<dbReference type="PANTHER" id="PTHR43750:SF3">
    <property type="entry name" value="UDP-GLUCOSE 6-DEHYDROGENASE TUAD"/>
    <property type="match status" value="1"/>
</dbReference>
<dbReference type="NCBIfam" id="TIGR03026">
    <property type="entry name" value="NDP-sugDHase"/>
    <property type="match status" value="2"/>
</dbReference>
<evidence type="ECO:0000256" key="8">
    <source>
        <dbReference type="PIRNR" id="PIRNR000124"/>
    </source>
</evidence>
<feature type="binding site" evidence="10">
    <location>
        <position position="230"/>
    </location>
    <ligand>
        <name>substrate</name>
    </ligand>
</feature>